<proteinExistence type="predicted"/>
<accession>A0A9W8ZTI4</accession>
<dbReference type="EMBL" id="JANVFS010000044">
    <property type="protein sequence ID" value="KAJ4466616.1"/>
    <property type="molecule type" value="Genomic_DNA"/>
</dbReference>
<reference evidence="1" key="2">
    <citation type="journal article" date="2023" name="Proc. Natl. Acad. Sci. U.S.A.">
        <title>A global phylogenomic analysis of the shiitake genus Lentinula.</title>
        <authorList>
            <person name="Sierra-Patev S."/>
            <person name="Min B."/>
            <person name="Naranjo-Ortiz M."/>
            <person name="Looney B."/>
            <person name="Konkel Z."/>
            <person name="Slot J.C."/>
            <person name="Sakamoto Y."/>
            <person name="Steenwyk J.L."/>
            <person name="Rokas A."/>
            <person name="Carro J."/>
            <person name="Camarero S."/>
            <person name="Ferreira P."/>
            <person name="Molpeceres G."/>
            <person name="Ruiz-Duenas F.J."/>
            <person name="Serrano A."/>
            <person name="Henrissat B."/>
            <person name="Drula E."/>
            <person name="Hughes K.W."/>
            <person name="Mata J.L."/>
            <person name="Ishikawa N.K."/>
            <person name="Vargas-Isla R."/>
            <person name="Ushijima S."/>
            <person name="Smith C.A."/>
            <person name="Donoghue J."/>
            <person name="Ahrendt S."/>
            <person name="Andreopoulos W."/>
            <person name="He G."/>
            <person name="LaButti K."/>
            <person name="Lipzen A."/>
            <person name="Ng V."/>
            <person name="Riley R."/>
            <person name="Sandor L."/>
            <person name="Barry K."/>
            <person name="Martinez A.T."/>
            <person name="Xiao Y."/>
            <person name="Gibbons J.G."/>
            <person name="Terashima K."/>
            <person name="Grigoriev I.V."/>
            <person name="Hibbett D."/>
        </authorList>
    </citation>
    <scope>NUCLEOTIDE SEQUENCE</scope>
    <source>
        <strain evidence="1">Sp2 HRB7682 ss15</strain>
    </source>
</reference>
<organism evidence="1 2">
    <name type="scientific">Lentinula lateritia</name>
    <dbReference type="NCBI Taxonomy" id="40482"/>
    <lineage>
        <taxon>Eukaryota</taxon>
        <taxon>Fungi</taxon>
        <taxon>Dikarya</taxon>
        <taxon>Basidiomycota</taxon>
        <taxon>Agaricomycotina</taxon>
        <taxon>Agaricomycetes</taxon>
        <taxon>Agaricomycetidae</taxon>
        <taxon>Agaricales</taxon>
        <taxon>Marasmiineae</taxon>
        <taxon>Omphalotaceae</taxon>
        <taxon>Lentinula</taxon>
    </lineage>
</organism>
<sequence>MDEHARDKVTSVTSPRYYPSVQCLLPADREEAARLDAQHLIIIQAFENWLSLAPLKLVAGISALEFSAENDTNGVKVDIECIDLSSKQFPPTGTYTSNIHFSVHSIISLPSSSLMDQHLCLCTSTAHRSRSQRFLMAQAIAELYRVTRGLPRAS</sequence>
<gene>
    <name evidence="1" type="ORF">C8J55DRAFT_565613</name>
</gene>
<protein>
    <submittedName>
        <fullName evidence="1">Uncharacterized protein</fullName>
    </submittedName>
</protein>
<dbReference type="Proteomes" id="UP001150238">
    <property type="component" value="Unassembled WGS sequence"/>
</dbReference>
<evidence type="ECO:0000313" key="2">
    <source>
        <dbReference type="Proteomes" id="UP001150238"/>
    </source>
</evidence>
<dbReference type="AlphaFoldDB" id="A0A9W8ZTI4"/>
<evidence type="ECO:0000313" key="1">
    <source>
        <dbReference type="EMBL" id="KAJ4466616.1"/>
    </source>
</evidence>
<name>A0A9W8ZTI4_9AGAR</name>
<comment type="caution">
    <text evidence="1">The sequence shown here is derived from an EMBL/GenBank/DDBJ whole genome shotgun (WGS) entry which is preliminary data.</text>
</comment>
<reference evidence="1" key="1">
    <citation type="submission" date="2022-08" db="EMBL/GenBank/DDBJ databases">
        <authorList>
            <consortium name="DOE Joint Genome Institute"/>
            <person name="Min B."/>
            <person name="Riley R."/>
            <person name="Sierra-Patev S."/>
            <person name="Naranjo-Ortiz M."/>
            <person name="Looney B."/>
            <person name="Konkel Z."/>
            <person name="Slot J.C."/>
            <person name="Sakamoto Y."/>
            <person name="Steenwyk J.L."/>
            <person name="Rokas A."/>
            <person name="Carro J."/>
            <person name="Camarero S."/>
            <person name="Ferreira P."/>
            <person name="Molpeceres G."/>
            <person name="Ruiz-Duenas F.J."/>
            <person name="Serrano A."/>
            <person name="Henrissat B."/>
            <person name="Drula E."/>
            <person name="Hughes K.W."/>
            <person name="Mata J.L."/>
            <person name="Ishikawa N.K."/>
            <person name="Vargas-Isla R."/>
            <person name="Ushijima S."/>
            <person name="Smith C.A."/>
            <person name="Ahrendt S."/>
            <person name="Andreopoulos W."/>
            <person name="He G."/>
            <person name="Labutti K."/>
            <person name="Lipzen A."/>
            <person name="Ng V."/>
            <person name="Sandor L."/>
            <person name="Barry K."/>
            <person name="Martinez A.T."/>
            <person name="Xiao Y."/>
            <person name="Gibbons J.G."/>
            <person name="Terashima K."/>
            <person name="Hibbett D.S."/>
            <person name="Grigoriev I.V."/>
        </authorList>
    </citation>
    <scope>NUCLEOTIDE SEQUENCE</scope>
    <source>
        <strain evidence="1">Sp2 HRB7682 ss15</strain>
    </source>
</reference>